<dbReference type="PROSITE" id="PS51192">
    <property type="entry name" value="HELICASE_ATP_BIND_1"/>
    <property type="match status" value="1"/>
</dbReference>
<reference evidence="12 13" key="1">
    <citation type="submission" date="2016-10" db="EMBL/GenBank/DDBJ databases">
        <authorList>
            <person name="de Groot N.N."/>
        </authorList>
    </citation>
    <scope>NUCLEOTIDE SEQUENCE [LARGE SCALE GENOMIC DNA]</scope>
    <source>
        <strain evidence="12 13">ASO4-2</strain>
    </source>
</reference>
<keyword evidence="5 10" id="KW-0680">Restriction system</keyword>
<dbReference type="Pfam" id="PF18766">
    <property type="entry name" value="SWI2_SNF2"/>
    <property type="match status" value="1"/>
</dbReference>
<evidence type="ECO:0000256" key="1">
    <source>
        <dbReference type="ARBA" id="ARBA00000851"/>
    </source>
</evidence>
<comment type="function">
    <text evidence="10">Subunit R is required for both nuclease and ATPase activities, but not for modification.</text>
</comment>
<dbReference type="InterPro" id="IPR014001">
    <property type="entry name" value="Helicase_ATP-bd"/>
</dbReference>
<evidence type="ECO:0000256" key="9">
    <source>
        <dbReference type="ARBA" id="ARBA00023125"/>
    </source>
</evidence>
<evidence type="ECO:0000313" key="12">
    <source>
        <dbReference type="EMBL" id="SDB60799.1"/>
    </source>
</evidence>
<comment type="catalytic activity">
    <reaction evidence="1 10">
        <text>Endonucleolytic cleavage of DNA to give random double-stranded fragments with terminal 5'-phosphates, ATP is simultaneously hydrolyzed.</text>
        <dbReference type="EC" id="3.1.21.3"/>
    </reaction>
</comment>
<evidence type="ECO:0000256" key="4">
    <source>
        <dbReference type="ARBA" id="ARBA00022741"/>
    </source>
</evidence>
<comment type="similarity">
    <text evidence="2 10">Belongs to the HsdR family.</text>
</comment>
<keyword evidence="13" id="KW-1185">Reference proteome</keyword>
<dbReference type="STRING" id="617002.SAMN05660653_03143"/>
<keyword evidence="8 10" id="KW-0067">ATP-binding</keyword>
<sequence length="1076" mass="120379">MTSKITESAIETFAIGLFVKLGYQYVYAPGIAPDSETPERERFEDVLLLERLRSAVARINPTIPADVREEAIKQVQRLNSPELIANNEAFHRMLTEGIKVTYQHRGNERGDLVWLVDFARPENNEFVIANQFTVIGHHTNQGHQSKRPDVVLFVNGLPLVVMELKNAADENATIKSAYQQLQTYKEVIPSLFTYNGLLVISDGLEAKVGSLSAGLSRFMAWKTADGKLEASALISQLETLIQGMLNKATLLDLLRHFVVFEKSKKEDPATGIISISTVKKLAAYHQYYAVNAAVASTLRATSEAPRVMAETPESYGLASVDAQPPGDRKAGVVWHTQGSGKSLTMVFYTGKIVLALDNPTVVMITDRNDLDDQLFDTFAACTQLLRQEPVQVDDRQELKRLLRVASGGVIFTTIQKFQPEEGNVYEELTDRRNVVVIADEAHRTQYGFKAKTVDEKDAQGNITGKRIVYGFAKYLRDALPNATYLGFTGTPIEKTDVNTPAVFGNYVDVYDIAQAVEDGATKKIYYESRLARVSLSAEGKKLIAELDEELEQDELTETQKAKAKWTKMEALVGAEQRIRNVARDIVAHFEQRQEVFAGKAMIVAMSRRIAADLYEEIIKLKPEWHSPDLTKGVIKVVMTAASADGPKLAGHHTTKEQRKTLAERMKDPDDELKLVIVRDMWLTGFDAPCMHTLYIDKPMKGHNLMQAIARVNRVYGDKPAGLVVDYLGIASDLKQALSFYADAGGKGDPMLAQEQAVQLMLEKIEVVAGMYHGFPYEDYFEADTSRKLSMILAAEEHILGLEDGKKRYIDQVTALSQAFAIAIPHEQALDVKDEIAFFQAVKARLAKFDSTGTGRTNEEIESTIRQVIDKALVSEQVIDVFDAAGIKKPDISILSEEFLLELKNKEHKNVALEVLKKLLNDEIKARAKKNLVQSRTLMEMLQDAIKRYHAKVLTAVEVMDELINISKEIVKSDKQAEELGMSDYEYAFYTAVANNKSARELMQQDKLRELAIVLFERVKANASIDWTMKESVKAKLKVIVKRTLRQFGYPPDMQKLATETVLKQAEMLASELTCSE</sequence>
<evidence type="ECO:0000256" key="8">
    <source>
        <dbReference type="ARBA" id="ARBA00022840"/>
    </source>
</evidence>
<dbReference type="GO" id="GO:0009035">
    <property type="term" value="F:type I site-specific deoxyribonuclease activity"/>
    <property type="evidence" value="ECO:0007669"/>
    <property type="project" value="UniProtKB-EC"/>
</dbReference>
<dbReference type="InterPro" id="IPR021810">
    <property type="entry name" value="T1RH-like_C"/>
</dbReference>
<keyword evidence="3" id="KW-0540">Nuclease</keyword>
<dbReference type="GO" id="GO:0009307">
    <property type="term" value="P:DNA restriction-modification system"/>
    <property type="evidence" value="ECO:0007669"/>
    <property type="project" value="UniProtKB-KW"/>
</dbReference>
<dbReference type="EC" id="3.1.21.3" evidence="10"/>
<protein>
    <recommendedName>
        <fullName evidence="10">Type I restriction enzyme endonuclease subunit</fullName>
        <shortName evidence="10">R protein</shortName>
        <ecNumber evidence="10">3.1.21.3</ecNumber>
    </recommendedName>
</protein>
<comment type="subunit">
    <text evidence="10">The type I restriction/modification system is composed of three polypeptides R, M and S.</text>
</comment>
<dbReference type="Pfam" id="PF04313">
    <property type="entry name" value="HSDR_N"/>
    <property type="match status" value="1"/>
</dbReference>
<evidence type="ECO:0000256" key="7">
    <source>
        <dbReference type="ARBA" id="ARBA00022801"/>
    </source>
</evidence>
<dbReference type="InterPro" id="IPR004473">
    <property type="entry name" value="Restrct_endonuc_typeI_HsdR"/>
</dbReference>
<organism evidence="12 13">
    <name type="scientific">Desulfonatronum thiosulfatophilum</name>
    <dbReference type="NCBI Taxonomy" id="617002"/>
    <lineage>
        <taxon>Bacteria</taxon>
        <taxon>Pseudomonadati</taxon>
        <taxon>Thermodesulfobacteriota</taxon>
        <taxon>Desulfovibrionia</taxon>
        <taxon>Desulfovibrionales</taxon>
        <taxon>Desulfonatronaceae</taxon>
        <taxon>Desulfonatronum</taxon>
    </lineage>
</organism>
<dbReference type="CDD" id="cd18030">
    <property type="entry name" value="DEXHc_RE_I_HsdR"/>
    <property type="match status" value="1"/>
</dbReference>
<dbReference type="Pfam" id="PF22679">
    <property type="entry name" value="T1R_D3-like"/>
    <property type="match status" value="1"/>
</dbReference>
<evidence type="ECO:0000256" key="5">
    <source>
        <dbReference type="ARBA" id="ARBA00022747"/>
    </source>
</evidence>
<keyword evidence="7 10" id="KW-0378">Hydrolase</keyword>
<dbReference type="AlphaFoldDB" id="A0A1G6ETH0"/>
<dbReference type="SMART" id="SM00487">
    <property type="entry name" value="DEXDc"/>
    <property type="match status" value="1"/>
</dbReference>
<dbReference type="Gene3D" id="3.90.1570.50">
    <property type="match status" value="1"/>
</dbReference>
<dbReference type="Proteomes" id="UP000198771">
    <property type="component" value="Unassembled WGS sequence"/>
</dbReference>
<dbReference type="Gene3D" id="3.40.50.300">
    <property type="entry name" value="P-loop containing nucleotide triphosphate hydrolases"/>
    <property type="match status" value="2"/>
</dbReference>
<dbReference type="InterPro" id="IPR051268">
    <property type="entry name" value="Type-I_R_enzyme_R_subunit"/>
</dbReference>
<dbReference type="Pfam" id="PF11867">
    <property type="entry name" value="T1RH-like_C"/>
    <property type="match status" value="1"/>
</dbReference>
<dbReference type="InterPro" id="IPR040980">
    <property type="entry name" value="SWI2_SNF2"/>
</dbReference>
<evidence type="ECO:0000259" key="11">
    <source>
        <dbReference type="PROSITE" id="PS51192"/>
    </source>
</evidence>
<evidence type="ECO:0000313" key="13">
    <source>
        <dbReference type="Proteomes" id="UP000198771"/>
    </source>
</evidence>
<dbReference type="InterPro" id="IPR007409">
    <property type="entry name" value="Restrct_endonuc_type1_HsdR_N"/>
</dbReference>
<evidence type="ECO:0000256" key="10">
    <source>
        <dbReference type="RuleBase" id="RU364115"/>
    </source>
</evidence>
<evidence type="ECO:0000256" key="3">
    <source>
        <dbReference type="ARBA" id="ARBA00022722"/>
    </source>
</evidence>
<dbReference type="InterPro" id="IPR055180">
    <property type="entry name" value="HsdR_RecA-like_helicase_dom_2"/>
</dbReference>
<dbReference type="SUPFAM" id="SSF52540">
    <property type="entry name" value="P-loop containing nucleoside triphosphate hydrolases"/>
    <property type="match status" value="2"/>
</dbReference>
<dbReference type="OrthoDB" id="9758243at2"/>
<dbReference type="InterPro" id="IPR027417">
    <property type="entry name" value="P-loop_NTPase"/>
</dbReference>
<evidence type="ECO:0000256" key="6">
    <source>
        <dbReference type="ARBA" id="ARBA00022759"/>
    </source>
</evidence>
<dbReference type="NCBIfam" id="TIGR00348">
    <property type="entry name" value="hsdR"/>
    <property type="match status" value="1"/>
</dbReference>
<dbReference type="CDD" id="cd18800">
    <property type="entry name" value="SF2_C_EcoR124I-like"/>
    <property type="match status" value="1"/>
</dbReference>
<proteinExistence type="inferred from homology"/>
<dbReference type="GO" id="GO:0005524">
    <property type="term" value="F:ATP binding"/>
    <property type="evidence" value="ECO:0007669"/>
    <property type="project" value="UniProtKB-KW"/>
</dbReference>
<keyword evidence="4 10" id="KW-0547">Nucleotide-binding</keyword>
<accession>A0A1G6ETH0</accession>
<feature type="domain" description="Helicase ATP-binding" evidence="11">
    <location>
        <begin position="322"/>
        <end position="509"/>
    </location>
</feature>
<name>A0A1G6ETH0_9BACT</name>
<evidence type="ECO:0000256" key="2">
    <source>
        <dbReference type="ARBA" id="ARBA00008598"/>
    </source>
</evidence>
<gene>
    <name evidence="12" type="ORF">SAMN05660653_03143</name>
</gene>
<dbReference type="RefSeq" id="WP_092123808.1">
    <property type="nucleotide sequence ID" value="NZ_FMXO01000022.1"/>
</dbReference>
<dbReference type="PANTHER" id="PTHR30195:SF15">
    <property type="entry name" value="TYPE I RESTRICTION ENZYME HINDI ENDONUCLEASE SUBUNIT"/>
    <property type="match status" value="1"/>
</dbReference>
<dbReference type="GO" id="GO:0003677">
    <property type="term" value="F:DNA binding"/>
    <property type="evidence" value="ECO:0007669"/>
    <property type="project" value="UniProtKB-KW"/>
</dbReference>
<keyword evidence="9 10" id="KW-0238">DNA-binding</keyword>
<dbReference type="CDD" id="cd22332">
    <property type="entry name" value="HsdR_N"/>
    <property type="match status" value="1"/>
</dbReference>
<dbReference type="PANTHER" id="PTHR30195">
    <property type="entry name" value="TYPE I SITE-SPECIFIC DEOXYRIBONUCLEASE PROTEIN SUBUNIT M AND R"/>
    <property type="match status" value="1"/>
</dbReference>
<keyword evidence="6" id="KW-0255">Endonuclease</keyword>
<dbReference type="EMBL" id="FMXO01000022">
    <property type="protein sequence ID" value="SDB60799.1"/>
    <property type="molecule type" value="Genomic_DNA"/>
</dbReference>